<feature type="compositionally biased region" description="Basic and acidic residues" evidence="1">
    <location>
        <begin position="127"/>
        <end position="139"/>
    </location>
</feature>
<comment type="caution">
    <text evidence="2">The sequence shown here is derived from an EMBL/GenBank/DDBJ whole genome shotgun (WGS) entry which is preliminary data.</text>
</comment>
<evidence type="ECO:0000313" key="2">
    <source>
        <dbReference type="EMBL" id="GEU89836.1"/>
    </source>
</evidence>
<dbReference type="EMBL" id="BKCJ010010048">
    <property type="protein sequence ID" value="GEU89836.1"/>
    <property type="molecule type" value="Genomic_DNA"/>
</dbReference>
<proteinExistence type="predicted"/>
<feature type="compositionally biased region" description="Basic and acidic residues" evidence="1">
    <location>
        <begin position="245"/>
        <end position="256"/>
    </location>
</feature>
<reference evidence="2" key="1">
    <citation type="journal article" date="2019" name="Sci. Rep.">
        <title>Draft genome of Tanacetum cinerariifolium, the natural source of mosquito coil.</title>
        <authorList>
            <person name="Yamashiro T."/>
            <person name="Shiraishi A."/>
            <person name="Satake H."/>
            <person name="Nakayama K."/>
        </authorList>
    </citation>
    <scope>NUCLEOTIDE SEQUENCE</scope>
</reference>
<feature type="region of interest" description="Disordered" evidence="1">
    <location>
        <begin position="125"/>
        <end position="146"/>
    </location>
</feature>
<organism evidence="2">
    <name type="scientific">Tanacetum cinerariifolium</name>
    <name type="common">Dalmatian daisy</name>
    <name type="synonym">Chrysanthemum cinerariifolium</name>
    <dbReference type="NCBI Taxonomy" id="118510"/>
    <lineage>
        <taxon>Eukaryota</taxon>
        <taxon>Viridiplantae</taxon>
        <taxon>Streptophyta</taxon>
        <taxon>Embryophyta</taxon>
        <taxon>Tracheophyta</taxon>
        <taxon>Spermatophyta</taxon>
        <taxon>Magnoliopsida</taxon>
        <taxon>eudicotyledons</taxon>
        <taxon>Gunneridae</taxon>
        <taxon>Pentapetalae</taxon>
        <taxon>asterids</taxon>
        <taxon>campanulids</taxon>
        <taxon>Asterales</taxon>
        <taxon>Asteraceae</taxon>
        <taxon>Asteroideae</taxon>
        <taxon>Anthemideae</taxon>
        <taxon>Anthemidinae</taxon>
        <taxon>Tanacetum</taxon>
    </lineage>
</organism>
<feature type="compositionally biased region" description="Basic residues" evidence="1">
    <location>
        <begin position="73"/>
        <end position="90"/>
    </location>
</feature>
<evidence type="ECO:0000256" key="1">
    <source>
        <dbReference type="SAM" id="MobiDB-lite"/>
    </source>
</evidence>
<feature type="region of interest" description="Disordered" evidence="1">
    <location>
        <begin position="190"/>
        <end position="277"/>
    </location>
</feature>
<sequence>MEGYETDKVNLNPTQIFSVHNWNLKKNQPEGPHFTAYMLAIYNAVKPMAFQAPNSPSYIDKKVPQGKLSGAKIGHRKKPTSSKHHPMSKIKATKSTNPNVLVDKTKSARDGLETVHTVIGTNMDTSNAEKEDNFDKDDFNTSPDLSSFDDATKEIKLEDLSKLVKDVDVDFMDLDSPGDDKPIIVQDEEEKEAHAKEVYVEQHTKTDDFSVPKPLSPKTIRIQDPQKTSSKSEGELVKNKGKKSMSHEETKEKDPESVSGAEIKLTGSMGESSKKKHLKKFDFVTKQGENVRLTVEQIKEQNRIKELVKADMAKKEKEIGKE</sequence>
<accession>A0A6L2NUQ1</accession>
<protein>
    <submittedName>
        <fullName evidence="2">Uncharacterized protein</fullName>
    </submittedName>
</protein>
<feature type="compositionally biased region" description="Basic and acidic residues" evidence="1">
    <location>
        <begin position="191"/>
        <end position="210"/>
    </location>
</feature>
<name>A0A6L2NUQ1_TANCI</name>
<gene>
    <name evidence="2" type="ORF">Tci_061814</name>
</gene>
<feature type="region of interest" description="Disordered" evidence="1">
    <location>
        <begin position="69"/>
        <end position="90"/>
    </location>
</feature>
<dbReference type="AlphaFoldDB" id="A0A6L2NUQ1"/>